<proteinExistence type="predicted"/>
<name>A0ACC4BEH9_POPAL</name>
<organism evidence="1 2">
    <name type="scientific">Populus alba</name>
    <name type="common">White poplar</name>
    <dbReference type="NCBI Taxonomy" id="43335"/>
    <lineage>
        <taxon>Eukaryota</taxon>
        <taxon>Viridiplantae</taxon>
        <taxon>Streptophyta</taxon>
        <taxon>Embryophyta</taxon>
        <taxon>Tracheophyta</taxon>
        <taxon>Spermatophyta</taxon>
        <taxon>Magnoliopsida</taxon>
        <taxon>eudicotyledons</taxon>
        <taxon>Gunneridae</taxon>
        <taxon>Pentapetalae</taxon>
        <taxon>rosids</taxon>
        <taxon>fabids</taxon>
        <taxon>Malpighiales</taxon>
        <taxon>Salicaceae</taxon>
        <taxon>Saliceae</taxon>
        <taxon>Populus</taxon>
    </lineage>
</organism>
<dbReference type="Proteomes" id="UP000309997">
    <property type="component" value="Unassembled WGS sequence"/>
</dbReference>
<evidence type="ECO:0000313" key="2">
    <source>
        <dbReference type="Proteomes" id="UP000309997"/>
    </source>
</evidence>
<evidence type="ECO:0000313" key="1">
    <source>
        <dbReference type="EMBL" id="KAL3576945.1"/>
    </source>
</evidence>
<reference evidence="1 2" key="1">
    <citation type="journal article" date="2024" name="Plant Biotechnol. J.">
        <title>Genome and CRISPR/Cas9 system of a widespread forest tree (Populus alba) in the world.</title>
        <authorList>
            <person name="Liu Y.J."/>
            <person name="Jiang P.F."/>
            <person name="Han X.M."/>
            <person name="Li X.Y."/>
            <person name="Wang H.M."/>
            <person name="Wang Y.J."/>
            <person name="Wang X.X."/>
            <person name="Zeng Q.Y."/>
        </authorList>
    </citation>
    <scope>NUCLEOTIDE SEQUENCE [LARGE SCALE GENOMIC DNA]</scope>
    <source>
        <strain evidence="2">cv. PAL-ZL1</strain>
    </source>
</reference>
<sequence length="306" mass="33579">MESTDSSSGSQHPRLPPGFRFHPTDEELLVHYLKKKAASVPLPVTIIAEIDLYKFDPWELPSKATFGEQEWYFFSPRDRKYPNGARPNRAATSGYWKATGTDKPILTSNGAQKVGVKKALVFYGGKPPKGIKTNWIMHEYRLINSNPSSKPPGDSANKKGGSLRPTGYASLLENEDTFFEGILTGDGMQNSSISQLPSSSSKPNTSMAAVSTNTLSDQKRSLPYHHQYWNETTGLPLGLANSSAKRFHGDLNSGITGTQEDNNSFVSLLDQFPQSTPLIHPSTLLGSLGDGVLRQTFQLSSLNWNS</sequence>
<dbReference type="EMBL" id="RCHU02000011">
    <property type="protein sequence ID" value="KAL3576945.1"/>
    <property type="molecule type" value="Genomic_DNA"/>
</dbReference>
<comment type="caution">
    <text evidence="1">The sequence shown here is derived from an EMBL/GenBank/DDBJ whole genome shotgun (WGS) entry which is preliminary data.</text>
</comment>
<keyword evidence="2" id="KW-1185">Reference proteome</keyword>
<gene>
    <name evidence="1" type="ORF">D5086_022228</name>
</gene>
<protein>
    <submittedName>
        <fullName evidence="1">Uncharacterized protein</fullName>
    </submittedName>
</protein>
<accession>A0ACC4BEH9</accession>